<proteinExistence type="predicted"/>
<sequence>MIKTFDLVKPETVSDERFFALAQRARQIAIEIEGVYDLALYQTDGVNCWQCSVDVDDERAWELLQTDRSFRRVLDEVKSLGVQIVPHGQLERRV</sequence>
<organism evidence="1">
    <name type="scientific">Acetithermum autotrophicum</name>
    <dbReference type="NCBI Taxonomy" id="1446466"/>
    <lineage>
        <taxon>Bacteria</taxon>
        <taxon>Candidatus Bipolaricaulota</taxon>
        <taxon>Candidatus Acetithermum</taxon>
    </lineage>
</organism>
<gene>
    <name evidence="1" type="ORF">HGMM_OP3C331</name>
</gene>
<evidence type="ECO:0000313" key="1">
    <source>
        <dbReference type="EMBL" id="BAL59176.1"/>
    </source>
</evidence>
<name>H5SSP0_ACEAU</name>
<dbReference type="AlphaFoldDB" id="H5SSP0"/>
<accession>H5SSP0</accession>
<reference evidence="1" key="1">
    <citation type="journal article" date="2005" name="Environ. Microbiol.">
        <title>Genetic and functional properties of uncultivated thermophilic crenarchaeotes from a subsurface gold mine as revealed by analysis of genome fragments.</title>
        <authorList>
            <person name="Nunoura T."/>
            <person name="Hirayama H."/>
            <person name="Takami H."/>
            <person name="Oida H."/>
            <person name="Nishi S."/>
            <person name="Shimamura S."/>
            <person name="Suzuki Y."/>
            <person name="Inagaki F."/>
            <person name="Takai K."/>
            <person name="Nealson K.H."/>
            <person name="Horikoshi K."/>
        </authorList>
    </citation>
    <scope>NUCLEOTIDE SEQUENCE</scope>
</reference>
<protein>
    <submittedName>
        <fullName evidence="1">Uncharacterized protein</fullName>
    </submittedName>
</protein>
<reference evidence="1" key="2">
    <citation type="journal article" date="2012" name="PLoS ONE">
        <title>A Deeply Branching Thermophilic Bacterium with an Ancient Acetyl-CoA Pathway Dominates a Subsurface Ecosystem.</title>
        <authorList>
            <person name="Takami H."/>
            <person name="Noguchi H."/>
            <person name="Takaki Y."/>
            <person name="Uchiyama I."/>
            <person name="Toyoda A."/>
            <person name="Nishi S."/>
            <person name="Chee G.-J."/>
            <person name="Arai W."/>
            <person name="Nunoura T."/>
            <person name="Itoh T."/>
            <person name="Hattori M."/>
            <person name="Takai K."/>
        </authorList>
    </citation>
    <scope>NUCLEOTIDE SEQUENCE</scope>
</reference>
<dbReference type="EMBL" id="AP011802">
    <property type="protein sequence ID" value="BAL59176.1"/>
    <property type="molecule type" value="Genomic_DNA"/>
</dbReference>